<dbReference type="EMBL" id="GL945440">
    <property type="protein sequence ID" value="EGO20562.1"/>
    <property type="molecule type" value="Genomic_DNA"/>
</dbReference>
<feature type="compositionally biased region" description="Polar residues" evidence="1">
    <location>
        <begin position="1"/>
        <end position="11"/>
    </location>
</feature>
<evidence type="ECO:0000256" key="1">
    <source>
        <dbReference type="SAM" id="MobiDB-lite"/>
    </source>
</evidence>
<accession>F8P804</accession>
<protein>
    <submittedName>
        <fullName evidence="2">Uncharacterized protein</fullName>
    </submittedName>
</protein>
<organism>
    <name type="scientific">Serpula lacrymans var. lacrymans (strain S7.9)</name>
    <name type="common">Dry rot fungus</name>
    <dbReference type="NCBI Taxonomy" id="578457"/>
    <lineage>
        <taxon>Eukaryota</taxon>
        <taxon>Fungi</taxon>
        <taxon>Dikarya</taxon>
        <taxon>Basidiomycota</taxon>
        <taxon>Agaricomycotina</taxon>
        <taxon>Agaricomycetes</taxon>
        <taxon>Agaricomycetidae</taxon>
        <taxon>Boletales</taxon>
        <taxon>Coniophorineae</taxon>
        <taxon>Serpulaceae</taxon>
        <taxon>Serpula</taxon>
    </lineage>
</organism>
<sequence length="85" mass="9608">MLYISNFTNDRIGQKRAGDNNRNRDKSCKPEAVMERYDPGVRNSLAGGPWHSGLNVDALTLFPSQVSIILRHFYHTLLTSKAFQA</sequence>
<dbReference type="RefSeq" id="XP_007322528.1">
    <property type="nucleotide sequence ID" value="XM_007322466.1"/>
</dbReference>
<dbReference type="AlphaFoldDB" id="F8P804"/>
<gene>
    <name evidence="2" type="ORF">SERLADRAFT_476858</name>
</gene>
<feature type="region of interest" description="Disordered" evidence="1">
    <location>
        <begin position="1"/>
        <end position="33"/>
    </location>
</feature>
<dbReference type="Proteomes" id="UP000008064">
    <property type="component" value="Unassembled WGS sequence"/>
</dbReference>
<reference evidence="2" key="1">
    <citation type="submission" date="2011-04" db="EMBL/GenBank/DDBJ databases">
        <title>Evolution of plant cell wall degrading machinery underlies the functional diversity of forest fungi.</title>
        <authorList>
            <consortium name="US DOE Joint Genome Institute (JGI-PGF)"/>
            <person name="Eastwood D.C."/>
            <person name="Floudas D."/>
            <person name="Binder M."/>
            <person name="Majcherczyk A."/>
            <person name="Schneider P."/>
            <person name="Aerts A."/>
            <person name="Asiegbu F.O."/>
            <person name="Baker S.E."/>
            <person name="Barry K."/>
            <person name="Bendiksby M."/>
            <person name="Blumentritt M."/>
            <person name="Coutinho P.M."/>
            <person name="Cullen D."/>
            <person name="Cullen D."/>
            <person name="Gathman A."/>
            <person name="Goodell B."/>
            <person name="Henrissat B."/>
            <person name="Ihrmark K."/>
            <person name="Kauserud H."/>
            <person name="Kohler A."/>
            <person name="LaButti K."/>
            <person name="Lapidus A."/>
            <person name="Lavin J.L."/>
            <person name="Lee Y.-H."/>
            <person name="Lindquist E."/>
            <person name="Lilly W."/>
            <person name="Lucas S."/>
            <person name="Morin E."/>
            <person name="Murat C."/>
            <person name="Oguiza J.A."/>
            <person name="Park J."/>
            <person name="Pisabarro A.G."/>
            <person name="Riley R."/>
            <person name="Rosling A."/>
            <person name="Salamov A."/>
            <person name="Schmidt O."/>
            <person name="Schmutz J."/>
            <person name="Skrede I."/>
            <person name="Stenlid J."/>
            <person name="Wiebenga A."/>
            <person name="Xie X."/>
            <person name="Kues U."/>
            <person name="Hibbett D.S."/>
            <person name="Hoffmeister D."/>
            <person name="Hogberg N."/>
            <person name="Martin F."/>
            <person name="Grigoriev I.V."/>
            <person name="Watkinson S.C."/>
        </authorList>
    </citation>
    <scope>NUCLEOTIDE SEQUENCE</scope>
    <source>
        <strain evidence="2">S7.9</strain>
    </source>
</reference>
<proteinExistence type="predicted"/>
<dbReference type="KEGG" id="sla:SERLADRAFT_476858"/>
<evidence type="ECO:0000313" key="2">
    <source>
        <dbReference type="EMBL" id="EGO20562.1"/>
    </source>
</evidence>
<dbReference type="GeneID" id="18820886"/>
<name>F8P804_SERL9</name>
<feature type="compositionally biased region" description="Basic and acidic residues" evidence="1">
    <location>
        <begin position="12"/>
        <end position="33"/>
    </location>
</feature>
<dbReference type="HOGENOM" id="CLU_2514017_0_0_1"/>